<dbReference type="InterPro" id="IPR044678">
    <property type="entry name" value="COR27/28"/>
</dbReference>
<dbReference type="PANTHER" id="PTHR33676:SF3">
    <property type="entry name" value="COLD-REGULATED PROTEIN 27"/>
    <property type="match status" value="1"/>
</dbReference>
<proteinExistence type="predicted"/>
<reference evidence="2" key="2">
    <citation type="submission" date="2020-08" db="EMBL/GenBank/DDBJ databases">
        <title>Plant Genome Project.</title>
        <authorList>
            <person name="Zhang R.-G."/>
        </authorList>
    </citation>
    <scope>NUCLEOTIDE SEQUENCE</scope>
    <source>
        <strain evidence="2">Huo1</strain>
        <tissue evidence="2">Leaf</tissue>
    </source>
</reference>
<name>A0A8X8ZF95_SALSN</name>
<protein>
    <submittedName>
        <fullName evidence="2">Uncharacterized protein</fullName>
    </submittedName>
</protein>
<dbReference type="Proteomes" id="UP000298416">
    <property type="component" value="Unassembled WGS sequence"/>
</dbReference>
<keyword evidence="3" id="KW-1185">Reference proteome</keyword>
<comment type="caution">
    <text evidence="2">The sequence shown here is derived from an EMBL/GenBank/DDBJ whole genome shotgun (WGS) entry which is preliminary data.</text>
</comment>
<sequence length="267" mass="30453">MGSSEFSSRNSVEQEETSKFVVVDEMMRRDFVGCVEKKGIHLNSRCQEREAMAPEWTDEKHCLFLKSMESTFVNQLYKSIEMFGLQSHTSSASRSKPLKQKQTCTRTSGQFKVLRDGFWSKVDFQKDESEHDQGEEYKVPLSNPWIQRYRNSKIQTTKRCPSSSAKAPLATTHKSNMSPPREDYNGNNIEMTDQNFNDEAAAEDNSAKVDEMNTTGSNDQLQTHFLRQPKIPNAKTRNQYLTETAATSNSMKEELTWGEGCQNSVVA</sequence>
<accession>A0A8X8ZF95</accession>
<dbReference type="GO" id="GO:0009409">
    <property type="term" value="P:response to cold"/>
    <property type="evidence" value="ECO:0007669"/>
    <property type="project" value="InterPro"/>
</dbReference>
<dbReference type="EMBL" id="PNBA02000013">
    <property type="protein sequence ID" value="KAG6402493.1"/>
    <property type="molecule type" value="Genomic_DNA"/>
</dbReference>
<evidence type="ECO:0000256" key="1">
    <source>
        <dbReference type="SAM" id="MobiDB-lite"/>
    </source>
</evidence>
<reference evidence="2" key="1">
    <citation type="submission" date="2018-01" db="EMBL/GenBank/DDBJ databases">
        <authorList>
            <person name="Mao J.F."/>
        </authorList>
    </citation>
    <scope>NUCLEOTIDE SEQUENCE</scope>
    <source>
        <strain evidence="2">Huo1</strain>
        <tissue evidence="2">Leaf</tissue>
    </source>
</reference>
<dbReference type="AlphaFoldDB" id="A0A8X8ZF95"/>
<dbReference type="PANTHER" id="PTHR33676">
    <property type="entry name" value="COLD REGULATED PROTEIN 27"/>
    <property type="match status" value="1"/>
</dbReference>
<organism evidence="2">
    <name type="scientific">Salvia splendens</name>
    <name type="common">Scarlet sage</name>
    <dbReference type="NCBI Taxonomy" id="180675"/>
    <lineage>
        <taxon>Eukaryota</taxon>
        <taxon>Viridiplantae</taxon>
        <taxon>Streptophyta</taxon>
        <taxon>Embryophyta</taxon>
        <taxon>Tracheophyta</taxon>
        <taxon>Spermatophyta</taxon>
        <taxon>Magnoliopsida</taxon>
        <taxon>eudicotyledons</taxon>
        <taxon>Gunneridae</taxon>
        <taxon>Pentapetalae</taxon>
        <taxon>asterids</taxon>
        <taxon>lamiids</taxon>
        <taxon>Lamiales</taxon>
        <taxon>Lamiaceae</taxon>
        <taxon>Nepetoideae</taxon>
        <taxon>Mentheae</taxon>
        <taxon>Salviinae</taxon>
        <taxon>Salvia</taxon>
        <taxon>Salvia subgen. Calosphace</taxon>
        <taxon>core Calosphace</taxon>
    </lineage>
</organism>
<dbReference type="GO" id="GO:0042752">
    <property type="term" value="P:regulation of circadian rhythm"/>
    <property type="evidence" value="ECO:0007669"/>
    <property type="project" value="InterPro"/>
</dbReference>
<evidence type="ECO:0000313" key="2">
    <source>
        <dbReference type="EMBL" id="KAG6402493.1"/>
    </source>
</evidence>
<evidence type="ECO:0000313" key="3">
    <source>
        <dbReference type="Proteomes" id="UP000298416"/>
    </source>
</evidence>
<feature type="region of interest" description="Disordered" evidence="1">
    <location>
        <begin position="154"/>
        <end position="183"/>
    </location>
</feature>
<gene>
    <name evidence="2" type="ORF">SASPL_134689</name>
</gene>
<feature type="compositionally biased region" description="Polar residues" evidence="1">
    <location>
        <begin position="154"/>
        <end position="165"/>
    </location>
</feature>